<evidence type="ECO:0000313" key="2">
    <source>
        <dbReference type="Proteomes" id="UP000639772"/>
    </source>
</evidence>
<dbReference type="EMBL" id="JADCNM010000001">
    <property type="protein sequence ID" value="KAG0501324.1"/>
    <property type="molecule type" value="Genomic_DNA"/>
</dbReference>
<gene>
    <name evidence="1" type="ORF">HPP92_001396</name>
</gene>
<reference evidence="1 2" key="1">
    <citation type="journal article" date="2020" name="Nat. Food">
        <title>A phased Vanilla planifolia genome enables genetic improvement of flavour and production.</title>
        <authorList>
            <person name="Hasing T."/>
            <person name="Tang H."/>
            <person name="Brym M."/>
            <person name="Khazi F."/>
            <person name="Huang T."/>
            <person name="Chambers A.H."/>
        </authorList>
    </citation>
    <scope>NUCLEOTIDE SEQUENCE [LARGE SCALE GENOMIC DNA]</scope>
    <source>
        <tissue evidence="1">Leaf</tissue>
    </source>
</reference>
<dbReference type="AlphaFoldDB" id="A0A835VHY0"/>
<organism evidence="1 2">
    <name type="scientific">Vanilla planifolia</name>
    <name type="common">Vanilla</name>
    <dbReference type="NCBI Taxonomy" id="51239"/>
    <lineage>
        <taxon>Eukaryota</taxon>
        <taxon>Viridiplantae</taxon>
        <taxon>Streptophyta</taxon>
        <taxon>Embryophyta</taxon>
        <taxon>Tracheophyta</taxon>
        <taxon>Spermatophyta</taxon>
        <taxon>Magnoliopsida</taxon>
        <taxon>Liliopsida</taxon>
        <taxon>Asparagales</taxon>
        <taxon>Orchidaceae</taxon>
        <taxon>Vanilloideae</taxon>
        <taxon>Vanilleae</taxon>
        <taxon>Vanilla</taxon>
    </lineage>
</organism>
<feature type="non-terminal residue" evidence="1">
    <location>
        <position position="1"/>
    </location>
</feature>
<proteinExistence type="predicted"/>
<name>A0A835VHY0_VANPL</name>
<sequence>MHFLSFMVTWMVLMRQLLDHMRMLLVLLPLAQALSMGASSFPISRPRLKLKGRQRQRMLIT</sequence>
<protein>
    <submittedName>
        <fullName evidence="1">Uncharacterized protein</fullName>
    </submittedName>
</protein>
<dbReference type="Proteomes" id="UP000639772">
    <property type="component" value="Chromosome 1"/>
</dbReference>
<comment type="caution">
    <text evidence="1">The sequence shown here is derived from an EMBL/GenBank/DDBJ whole genome shotgun (WGS) entry which is preliminary data.</text>
</comment>
<accession>A0A835VHY0</accession>
<evidence type="ECO:0000313" key="1">
    <source>
        <dbReference type="EMBL" id="KAG0501324.1"/>
    </source>
</evidence>